<feature type="transmembrane region" description="Helical" evidence="1">
    <location>
        <begin position="381"/>
        <end position="402"/>
    </location>
</feature>
<comment type="caution">
    <text evidence="3">The sequence shown here is derived from an EMBL/GenBank/DDBJ whole genome shotgun (WGS) entry which is preliminary data.</text>
</comment>
<keyword evidence="1" id="KW-1133">Transmembrane helix</keyword>
<keyword evidence="1" id="KW-0472">Membrane</keyword>
<dbReference type="Pfam" id="PF05226">
    <property type="entry name" value="CHASE2"/>
    <property type="match status" value="1"/>
</dbReference>
<sequence>MQTFGGRAVVLVIRRILGGGGGRPLASAVLACLVVLGLYSELPDGARAPLPDGLRVALDVAAHPQNSLRDAVFDAYQKVAPRQPQSQPVTVVAIDEKSLSALGQWPWPRDRMADLVRAVNEQEAAAIGLGVYMPEADQNSPDRLADRVPPDRLALREALRALPSSDAVLAQALAQAPSVLAAAGFEFPSGATVANLRAVPMRTVGGDPRSHLRHFPHVLASLPMLQAASRGQALLSVDAQGAGVRRLPLVAYVGDQLVPGLAMEMFRVASGSPLITVDTGPRGVSSVQVADQQVPTQPGGDFYLHYASQAAGLARNVSAVDVLRGQADPALFKHKLVLIGLTGFGLSDVHVTPLGEPVPGIEIQAQAVEALFDGVFLVRPWWFAWMETGLLVLLGGGLIWLVPRPNTRFASVIKSSPQVAFGYAIGAAAVLLVLGFVLFVRADLLFDAANLAVGLALVVVLLIGSAMTKGLGEARAKLARLVDNGIALGRAQTRELLLRRTLEGAREIARCQAATLFLVSDRDTLAFGLRTQTDPLPMHELPLHDPLTGEPCHSYVATHVALTGKSVVIDDVRTYTALDLSGTRRFSEASGLQVVSMLNVPLRADDGQVMGVMQLLNCLDTAIGEPIPFDSETVGFVEALAAQAAVAIENKNLLEAQLALMDSMIKIIAGAIDTKSPYTGGHCERVPELAMMLAKAACEVKEGPLADFEFKTDEEWREFRIGAWLHDCGKVTTPEYVVDKATKLETIFNRIHEIRTRFEVLLRDAQIERLQAIHERQEPADEAQARFEARQAQLMADFAFVAECNLGGEFMAPDKVARLRGIAEHTWLRHFDDRLGLSHEELKRFESMPVPPLPACEHLLADKPCHLFERPPNKALDAKYGFKLKVPDHLYNHGELHNLGIGRGTLTDEERFKINEHVIQTIVMLEQMPLPKNLKRVPEYAGTHHETLIGTGYPRKLDGKALSVPSRIMAIADIFEALTASDRPYKKAKTLSESIKILSFFKKDQHIDPVIFDLFLTSGIYMRYAERFLSPEQIDEVDISAFVG</sequence>
<dbReference type="EMBL" id="JBHTCA010000005">
    <property type="protein sequence ID" value="MFC7409045.1"/>
    <property type="molecule type" value="Genomic_DNA"/>
</dbReference>
<dbReference type="PANTHER" id="PTHR43155">
    <property type="entry name" value="CYCLIC DI-GMP PHOSPHODIESTERASE PA4108-RELATED"/>
    <property type="match status" value="1"/>
</dbReference>
<dbReference type="InterPro" id="IPR007890">
    <property type="entry name" value="CHASE2"/>
</dbReference>
<evidence type="ECO:0000259" key="2">
    <source>
        <dbReference type="PROSITE" id="PS51832"/>
    </source>
</evidence>
<dbReference type="SUPFAM" id="SSF55781">
    <property type="entry name" value="GAF domain-like"/>
    <property type="match status" value="1"/>
</dbReference>
<feature type="transmembrane region" description="Helical" evidence="1">
    <location>
        <begin position="423"/>
        <end position="442"/>
    </location>
</feature>
<dbReference type="PROSITE" id="PS51832">
    <property type="entry name" value="HD_GYP"/>
    <property type="match status" value="1"/>
</dbReference>
<dbReference type="SUPFAM" id="SSF109604">
    <property type="entry name" value="HD-domain/PDEase-like"/>
    <property type="match status" value="2"/>
</dbReference>
<dbReference type="Pfam" id="PF13487">
    <property type="entry name" value="HD_5"/>
    <property type="match status" value="1"/>
</dbReference>
<gene>
    <name evidence="3" type="ORF">ACFQPB_09255</name>
</gene>
<dbReference type="InterPro" id="IPR029016">
    <property type="entry name" value="GAF-like_dom_sf"/>
</dbReference>
<dbReference type="CDD" id="cd00077">
    <property type="entry name" value="HDc"/>
    <property type="match status" value="2"/>
</dbReference>
<keyword evidence="4" id="KW-1185">Reference proteome</keyword>
<dbReference type="SMART" id="SM00065">
    <property type="entry name" value="GAF"/>
    <property type="match status" value="1"/>
</dbReference>
<organism evidence="3 4">
    <name type="scientific">Hydrogenophaga atypica</name>
    <dbReference type="NCBI Taxonomy" id="249409"/>
    <lineage>
        <taxon>Bacteria</taxon>
        <taxon>Pseudomonadati</taxon>
        <taxon>Pseudomonadota</taxon>
        <taxon>Betaproteobacteria</taxon>
        <taxon>Burkholderiales</taxon>
        <taxon>Comamonadaceae</taxon>
        <taxon>Hydrogenophaga</taxon>
    </lineage>
</organism>
<dbReference type="Proteomes" id="UP001596501">
    <property type="component" value="Unassembled WGS sequence"/>
</dbReference>
<feature type="domain" description="HD-GYP" evidence="2">
    <location>
        <begin position="824"/>
        <end position="1031"/>
    </location>
</feature>
<proteinExistence type="predicted"/>
<dbReference type="PANTHER" id="PTHR43155:SF2">
    <property type="entry name" value="CYCLIC DI-GMP PHOSPHODIESTERASE PA4108"/>
    <property type="match status" value="1"/>
</dbReference>
<name>A0ABW2QHW9_9BURK</name>
<dbReference type="Gene3D" id="1.10.3210.10">
    <property type="entry name" value="Hypothetical protein af1432"/>
    <property type="match status" value="2"/>
</dbReference>
<dbReference type="RefSeq" id="WP_382222196.1">
    <property type="nucleotide sequence ID" value="NZ_JBHTCA010000005.1"/>
</dbReference>
<dbReference type="InterPro" id="IPR003018">
    <property type="entry name" value="GAF"/>
</dbReference>
<dbReference type="InterPro" id="IPR003607">
    <property type="entry name" value="HD/PDEase_dom"/>
</dbReference>
<evidence type="ECO:0000313" key="3">
    <source>
        <dbReference type="EMBL" id="MFC7409045.1"/>
    </source>
</evidence>
<dbReference type="Gene3D" id="3.30.450.40">
    <property type="match status" value="1"/>
</dbReference>
<keyword evidence="1" id="KW-0812">Transmembrane</keyword>
<dbReference type="SMART" id="SM00471">
    <property type="entry name" value="HDc"/>
    <property type="match status" value="1"/>
</dbReference>
<dbReference type="SMART" id="SM01080">
    <property type="entry name" value="CHASE2"/>
    <property type="match status" value="1"/>
</dbReference>
<dbReference type="InterPro" id="IPR037522">
    <property type="entry name" value="HD_GYP_dom"/>
</dbReference>
<evidence type="ECO:0000256" key="1">
    <source>
        <dbReference type="SAM" id="Phobius"/>
    </source>
</evidence>
<dbReference type="Pfam" id="PF01590">
    <property type="entry name" value="GAF"/>
    <property type="match status" value="1"/>
</dbReference>
<protein>
    <submittedName>
        <fullName evidence="3">CHASE2 domain-containing protein</fullName>
    </submittedName>
</protein>
<reference evidence="4" key="1">
    <citation type="journal article" date="2019" name="Int. J. Syst. Evol. Microbiol.">
        <title>The Global Catalogue of Microorganisms (GCM) 10K type strain sequencing project: providing services to taxonomists for standard genome sequencing and annotation.</title>
        <authorList>
            <consortium name="The Broad Institute Genomics Platform"/>
            <consortium name="The Broad Institute Genome Sequencing Center for Infectious Disease"/>
            <person name="Wu L."/>
            <person name="Ma J."/>
        </authorList>
    </citation>
    <scope>NUCLEOTIDE SEQUENCE [LARGE SCALE GENOMIC DNA]</scope>
    <source>
        <strain evidence="4">CGMCC 1.12371</strain>
    </source>
</reference>
<accession>A0ABW2QHW9</accession>
<evidence type="ECO:0000313" key="4">
    <source>
        <dbReference type="Proteomes" id="UP001596501"/>
    </source>
</evidence>
<feature type="transmembrane region" description="Helical" evidence="1">
    <location>
        <begin position="448"/>
        <end position="467"/>
    </location>
</feature>